<keyword evidence="2" id="KW-1185">Reference proteome</keyword>
<gene>
    <name evidence="1" type="ORF">LY28_02375</name>
</gene>
<accession>A0A318XJ73</accession>
<comment type="caution">
    <text evidence="1">The sequence shown here is derived from an EMBL/GenBank/DDBJ whole genome shotgun (WGS) entry which is preliminary data.</text>
</comment>
<dbReference type="OrthoDB" id="2041081at2"/>
<dbReference type="RefSeq" id="WP_110462390.1">
    <property type="nucleotide sequence ID" value="NZ_QKMR01000013.1"/>
</dbReference>
<dbReference type="Gene3D" id="3.30.565.10">
    <property type="entry name" value="Histidine kinase-like ATPase, C-terminal domain"/>
    <property type="match status" value="1"/>
</dbReference>
<evidence type="ECO:0008006" key="3">
    <source>
        <dbReference type="Google" id="ProtNLM"/>
    </source>
</evidence>
<organism evidence="1 2">
    <name type="scientific">Ruminiclostridium sufflavum DSM 19573</name>
    <dbReference type="NCBI Taxonomy" id="1121337"/>
    <lineage>
        <taxon>Bacteria</taxon>
        <taxon>Bacillati</taxon>
        <taxon>Bacillota</taxon>
        <taxon>Clostridia</taxon>
        <taxon>Eubacteriales</taxon>
        <taxon>Oscillospiraceae</taxon>
        <taxon>Ruminiclostridium</taxon>
    </lineage>
</organism>
<dbReference type="SUPFAM" id="SSF55874">
    <property type="entry name" value="ATPase domain of HSP90 chaperone/DNA topoisomerase II/histidine kinase"/>
    <property type="match status" value="1"/>
</dbReference>
<proteinExistence type="predicted"/>
<sequence>MKINFKSIVDTHKLPASSPLLPLFEAIINSIQSIEEANINDGQIIINVIRESSLLPKDNWETDVDSFVVTDNGIGFNDKNYASFDIYGSDYKLAMGCKGVGRVIWLKAFSKVIIESTYLGSEGKYYDRNFDFSIFEETKLITNQLSAKTKAGTKVVLDGYIQKYKSKCPKRIDTLAREIMNHCFAYLALDNCPQIVISDDQDSRCINAVFAESIKGNLSVKEFLVNGNSFSIISAKNYATSNDKHLLHFCAHNREVFGDNLSNIIKELTGKLSNDDGEFTYSGYITGEILDENINSERTEFAFSKIEQIDMEETETYEQLELEDENSLKPVSKKDIVNAAIPIIREFLSEEIAAYNIQKKDRIEHYVYCQNPRYRSLIKHNSECIDRIPITNDDEKLELELFKQEQKYRLHLKREQKEYLNGDIDSIQDYSDYESRCSSYLQKISDLGKGDLADYITHRKVMLDILANNLKFTDDEKKKYALEKSIHNLIFPMITTSDDIDYNKHNLWIIDEKLAYHYYLASDKPISTYKDTESDCPKEPDITIFEPAFALTGDLKDTSVNNITIIEFKRPGRSDEDCVDQVVGYIKQIRDGRCKDKDGHVLAEMNGKFIRFSCYILCDIPAKMAEFLEGRNFRKTPDGNSYYQYFDIYNAYIEVLPYSKIINDSQRRNKILFDRLFCQ</sequence>
<name>A0A318XJ73_9FIRM</name>
<reference evidence="1 2" key="1">
    <citation type="submission" date="2018-06" db="EMBL/GenBank/DDBJ databases">
        <title>Genomic Encyclopedia of Type Strains, Phase I: the one thousand microbial genomes (KMG-I) project.</title>
        <authorList>
            <person name="Kyrpides N."/>
        </authorList>
    </citation>
    <scope>NUCLEOTIDE SEQUENCE [LARGE SCALE GENOMIC DNA]</scope>
    <source>
        <strain evidence="1 2">DSM 19573</strain>
    </source>
</reference>
<dbReference type="Proteomes" id="UP000248132">
    <property type="component" value="Unassembled WGS sequence"/>
</dbReference>
<evidence type="ECO:0000313" key="1">
    <source>
        <dbReference type="EMBL" id="PYG87235.1"/>
    </source>
</evidence>
<protein>
    <recommendedName>
        <fullName evidence="3">Histidine kinase/DNA gyrase B/HSP90-like ATPase</fullName>
    </recommendedName>
</protein>
<evidence type="ECO:0000313" key="2">
    <source>
        <dbReference type="Proteomes" id="UP000248132"/>
    </source>
</evidence>
<dbReference type="AlphaFoldDB" id="A0A318XJ73"/>
<dbReference type="EMBL" id="QKMR01000013">
    <property type="protein sequence ID" value="PYG87235.1"/>
    <property type="molecule type" value="Genomic_DNA"/>
</dbReference>
<dbReference type="InterPro" id="IPR036890">
    <property type="entry name" value="HATPase_C_sf"/>
</dbReference>